<gene>
    <name evidence="3" type="ORF">J5N97_024237</name>
</gene>
<dbReference type="EMBL" id="JAGGNH010000007">
    <property type="protein sequence ID" value="KAJ0967320.1"/>
    <property type="molecule type" value="Genomic_DNA"/>
</dbReference>
<name>A0A9D5H8M7_9LILI</name>
<evidence type="ECO:0000259" key="2">
    <source>
        <dbReference type="SMART" id="SM00343"/>
    </source>
</evidence>
<feature type="region of interest" description="Disordered" evidence="1">
    <location>
        <begin position="391"/>
        <end position="438"/>
    </location>
</feature>
<feature type="compositionally biased region" description="Basic and acidic residues" evidence="1">
    <location>
        <begin position="404"/>
        <end position="414"/>
    </location>
</feature>
<feature type="compositionally biased region" description="Basic and acidic residues" evidence="1">
    <location>
        <begin position="424"/>
        <end position="438"/>
    </location>
</feature>
<dbReference type="SMART" id="SM00343">
    <property type="entry name" value="ZnF_C2HC"/>
    <property type="match status" value="2"/>
</dbReference>
<dbReference type="AlphaFoldDB" id="A0A9D5H8M7"/>
<dbReference type="GO" id="GO:0008270">
    <property type="term" value="F:zinc ion binding"/>
    <property type="evidence" value="ECO:0007669"/>
    <property type="project" value="InterPro"/>
</dbReference>
<dbReference type="OrthoDB" id="8026949at2759"/>
<feature type="compositionally biased region" description="Basic residues" evidence="1">
    <location>
        <begin position="74"/>
        <end position="85"/>
    </location>
</feature>
<sequence length="798" mass="89901">MVKAWRRIPSDRSANCRDHEETGIGEQPPPCRITVERSGTSFASVVWGQMEAQQERPASEMAPKPIPEEEWKKVRSKRQYRKNTPPRRPPDPERRQRTPPTILTPSGPAEVCGQCLRSGHRASECRRAMTCRRCCGVGHRAAGCRRPYKPQQGAREPPKQSPPPPRLDNDTFPPLPRSSPPPQKQNNWHSTELGEEEPEDEEHHYTTVSLTEEMLDTLEEMKIYTIVTVMSLKCGMVTNGRLAAALMLLCEADDQWTVQSFRDGRFMVCCPSPERARWLEAMGTIMVPDFSFQCHLWSPDFWNPGQADGVTRWVTIQRLPRFCWKRDSMTRLLKPIGEVIYIDKKGGSDADDARAAIRVRSGRSLPCSVTYNIASRKHTYRVVMEPGQDALPWGRRRSSGKRKRELEQSKEKVLARNQKTNKVARQEERERKGKAVMQHMEKLPEKKTGARATGIVIHDRTEDWRNPGDRDDCPAVPHTRPPSDRCTKAPRECERSGAAFASWRAALVRPSPVQTKNRARFRSRIATASQEVLGTWSANPMLANFMRANETTSLMEPNGILQAQPICDPSRDELPRAMQMVERSVLENVLPSMTNVITTSNESNGPSGPLESYTVIAQQQPPDLLSLIQTGMELGLDINKIALRFVNGTCTMVSDEAWAHINARDRFALAPTTPQPTTGNHMDPGDDHQPKKRIGQITDINTDPPKPRGRPKKLTTTVKETPGGRAPKRRSKRLTPDDTPQDLVTIPVALGTWSDNEILTTATTLGINTGQGHNESLLFLQQIRQKEQDNSREGKESE</sequence>
<feature type="domain" description="CCHC-type" evidence="2">
    <location>
        <begin position="111"/>
        <end position="127"/>
    </location>
</feature>
<dbReference type="GO" id="GO:0003676">
    <property type="term" value="F:nucleic acid binding"/>
    <property type="evidence" value="ECO:0007669"/>
    <property type="project" value="InterPro"/>
</dbReference>
<feature type="compositionally biased region" description="Basic and acidic residues" evidence="1">
    <location>
        <begin position="481"/>
        <end position="490"/>
    </location>
</feature>
<dbReference type="Proteomes" id="UP001085076">
    <property type="component" value="Miscellaneous, Linkage group lg07"/>
</dbReference>
<feature type="region of interest" description="Disordered" evidence="1">
    <location>
        <begin position="1"/>
        <end position="111"/>
    </location>
</feature>
<feature type="compositionally biased region" description="Pro residues" evidence="1">
    <location>
        <begin position="173"/>
        <end position="183"/>
    </location>
</feature>
<comment type="caution">
    <text evidence="3">The sequence shown here is derived from an EMBL/GenBank/DDBJ whole genome shotgun (WGS) entry which is preliminary data.</text>
</comment>
<keyword evidence="4" id="KW-1185">Reference proteome</keyword>
<dbReference type="InterPro" id="IPR001878">
    <property type="entry name" value="Znf_CCHC"/>
</dbReference>
<feature type="region of interest" description="Disordered" evidence="1">
    <location>
        <begin position="670"/>
        <end position="742"/>
    </location>
</feature>
<feature type="region of interest" description="Disordered" evidence="1">
    <location>
        <begin position="462"/>
        <end position="490"/>
    </location>
</feature>
<proteinExistence type="predicted"/>
<feature type="compositionally biased region" description="Basic residues" evidence="1">
    <location>
        <begin position="394"/>
        <end position="403"/>
    </location>
</feature>
<dbReference type="InterPro" id="IPR036875">
    <property type="entry name" value="Znf_CCHC_sf"/>
</dbReference>
<evidence type="ECO:0000313" key="4">
    <source>
        <dbReference type="Proteomes" id="UP001085076"/>
    </source>
</evidence>
<feature type="compositionally biased region" description="Basic and acidic residues" evidence="1">
    <location>
        <begin position="8"/>
        <end position="22"/>
    </location>
</feature>
<evidence type="ECO:0000256" key="1">
    <source>
        <dbReference type="SAM" id="MobiDB-lite"/>
    </source>
</evidence>
<accession>A0A9D5H8M7</accession>
<feature type="region of interest" description="Disordered" evidence="1">
    <location>
        <begin position="141"/>
        <end position="207"/>
    </location>
</feature>
<organism evidence="3 4">
    <name type="scientific">Dioscorea zingiberensis</name>
    <dbReference type="NCBI Taxonomy" id="325984"/>
    <lineage>
        <taxon>Eukaryota</taxon>
        <taxon>Viridiplantae</taxon>
        <taxon>Streptophyta</taxon>
        <taxon>Embryophyta</taxon>
        <taxon>Tracheophyta</taxon>
        <taxon>Spermatophyta</taxon>
        <taxon>Magnoliopsida</taxon>
        <taxon>Liliopsida</taxon>
        <taxon>Dioscoreales</taxon>
        <taxon>Dioscoreaceae</taxon>
        <taxon>Dioscorea</taxon>
    </lineage>
</organism>
<dbReference type="SUPFAM" id="SSF57756">
    <property type="entry name" value="Retrovirus zinc finger-like domains"/>
    <property type="match status" value="1"/>
</dbReference>
<feature type="compositionally biased region" description="Basic and acidic residues" evidence="1">
    <location>
        <begin position="462"/>
        <end position="473"/>
    </location>
</feature>
<reference evidence="3" key="2">
    <citation type="journal article" date="2022" name="Hortic Res">
        <title>The genome of Dioscorea zingiberensis sheds light on the biosynthesis, origin and evolution of the medicinally important diosgenin saponins.</title>
        <authorList>
            <person name="Li Y."/>
            <person name="Tan C."/>
            <person name="Li Z."/>
            <person name="Guo J."/>
            <person name="Li S."/>
            <person name="Chen X."/>
            <person name="Wang C."/>
            <person name="Dai X."/>
            <person name="Yang H."/>
            <person name="Song W."/>
            <person name="Hou L."/>
            <person name="Xu J."/>
            <person name="Tong Z."/>
            <person name="Xu A."/>
            <person name="Yuan X."/>
            <person name="Wang W."/>
            <person name="Yang Q."/>
            <person name="Chen L."/>
            <person name="Sun Z."/>
            <person name="Wang K."/>
            <person name="Pan B."/>
            <person name="Chen J."/>
            <person name="Bao Y."/>
            <person name="Liu F."/>
            <person name="Qi X."/>
            <person name="Gang D.R."/>
            <person name="Wen J."/>
            <person name="Li J."/>
        </authorList>
    </citation>
    <scope>NUCLEOTIDE SEQUENCE</scope>
    <source>
        <strain evidence="3">Dzin_1.0</strain>
    </source>
</reference>
<feature type="domain" description="CCHC-type" evidence="2">
    <location>
        <begin position="130"/>
        <end position="146"/>
    </location>
</feature>
<evidence type="ECO:0000313" key="3">
    <source>
        <dbReference type="EMBL" id="KAJ0967320.1"/>
    </source>
</evidence>
<reference evidence="3" key="1">
    <citation type="submission" date="2021-03" db="EMBL/GenBank/DDBJ databases">
        <authorList>
            <person name="Li Z."/>
            <person name="Yang C."/>
        </authorList>
    </citation>
    <scope>NUCLEOTIDE SEQUENCE</scope>
    <source>
        <strain evidence="3">Dzin_1.0</strain>
        <tissue evidence="3">Leaf</tissue>
    </source>
</reference>
<protein>
    <recommendedName>
        <fullName evidence="2">CCHC-type domain-containing protein</fullName>
    </recommendedName>
</protein>